<keyword evidence="2" id="KW-1185">Reference proteome</keyword>
<name>A0A0A0JYK1_9MICO</name>
<gene>
    <name evidence="1" type="ORF">N801_04635</name>
</gene>
<evidence type="ECO:0000313" key="2">
    <source>
        <dbReference type="Proteomes" id="UP000030013"/>
    </source>
</evidence>
<proteinExistence type="predicted"/>
<protein>
    <submittedName>
        <fullName evidence="1">Uncharacterized protein</fullName>
    </submittedName>
</protein>
<reference evidence="1 2" key="1">
    <citation type="submission" date="2013-08" db="EMBL/GenBank/DDBJ databases">
        <title>The genome sequence of Knoellia aerolata.</title>
        <authorList>
            <person name="Zhu W."/>
            <person name="Wang G."/>
        </authorList>
    </citation>
    <scope>NUCLEOTIDE SEQUENCE [LARGE SCALE GENOMIC DNA]</scope>
    <source>
        <strain evidence="1 2">DSM 18566</strain>
    </source>
</reference>
<dbReference type="RefSeq" id="WP_156996576.1">
    <property type="nucleotide sequence ID" value="NZ_AVPL01000012.1"/>
</dbReference>
<sequence>MRRVLCFIGFHHWEHHINPEKGGPDNGWDICKHCGHGKPSFVFENGVPSFKGDGGRDA</sequence>
<comment type="caution">
    <text evidence="1">The sequence shown here is derived from an EMBL/GenBank/DDBJ whole genome shotgun (WGS) entry which is preliminary data.</text>
</comment>
<dbReference type="AlphaFoldDB" id="A0A0A0JYK1"/>
<evidence type="ECO:0000313" key="1">
    <source>
        <dbReference type="EMBL" id="KGN41819.1"/>
    </source>
</evidence>
<dbReference type="OrthoDB" id="151193at2"/>
<organism evidence="1 2">
    <name type="scientific">Knoellia aerolata DSM 18566</name>
    <dbReference type="NCBI Taxonomy" id="1385519"/>
    <lineage>
        <taxon>Bacteria</taxon>
        <taxon>Bacillati</taxon>
        <taxon>Actinomycetota</taxon>
        <taxon>Actinomycetes</taxon>
        <taxon>Micrococcales</taxon>
        <taxon>Intrasporangiaceae</taxon>
        <taxon>Knoellia</taxon>
    </lineage>
</organism>
<accession>A0A0A0JYK1</accession>
<dbReference type="Proteomes" id="UP000030013">
    <property type="component" value="Unassembled WGS sequence"/>
</dbReference>
<dbReference type="EMBL" id="AVPL01000012">
    <property type="protein sequence ID" value="KGN41819.1"/>
    <property type="molecule type" value="Genomic_DNA"/>
</dbReference>